<feature type="region of interest" description="Disordered" evidence="6">
    <location>
        <begin position="297"/>
        <end position="341"/>
    </location>
</feature>
<feature type="region of interest" description="Disordered" evidence="6">
    <location>
        <begin position="207"/>
        <end position="250"/>
    </location>
</feature>
<feature type="domain" description="SPX" evidence="8">
    <location>
        <begin position="1"/>
        <end position="161"/>
    </location>
</feature>
<evidence type="ECO:0000256" key="7">
    <source>
        <dbReference type="SAM" id="Phobius"/>
    </source>
</evidence>
<evidence type="ECO:0000259" key="8">
    <source>
        <dbReference type="PROSITE" id="PS51382"/>
    </source>
</evidence>
<feature type="transmembrane region" description="Helical" evidence="7">
    <location>
        <begin position="379"/>
        <end position="398"/>
    </location>
</feature>
<dbReference type="PANTHER" id="PTHR46140">
    <property type="entry name" value="VACUOLAR TRANSPORTER CHAPERONE 1-RELATED"/>
    <property type="match status" value="1"/>
</dbReference>
<sequence length="469" mass="52706">MKYGEHFEEESVPSWSLHNIDYNSLKHQIKVHTTKDQATAIAIPGQQDYALKKFEDAFYIELCNQHNRVGLFVTSKADEISRRLCHLSDSIHQLIVRCNNAGGMSPKRQRRFAKYALQIDECDDDIKALSRFVNAQVIAFRKILKKYRKWTGSTTLSSRFKENVLASPKSFTRRDFHALRLHHRELLATLEAATPDLNALQIERQRVKMQSEQRADSRRSSQTHTPKAASISTPGGSSMTYWNEYEHGSEAGDNDDERAYALYIDPNASVDFPGFVYIKNMFTVPVDKVRHWLKTRAPHQNSSETQSLLGSNSPTDYFGTHHSTAQTTDNEATEDEYASSLNSSIGRRKGARYAALPATEEDHDYHVTLYRDKVLTRTVILSFVVAFILLLVSGVLVATGRHKLRLEVDAGVTVGSVASLFCACMGLGAMLYRQYPVGILYSLAVWAVFMTICALNGMLLVLVVGSNGL</sequence>
<dbReference type="CDD" id="cd14474">
    <property type="entry name" value="SPX_YDR089W"/>
    <property type="match status" value="1"/>
</dbReference>
<comment type="subcellular location">
    <subcellularLocation>
        <location evidence="1">Vacuole membrane</location>
        <topology evidence="1">Multi-pass membrane protein</topology>
    </subcellularLocation>
</comment>
<evidence type="ECO:0000256" key="4">
    <source>
        <dbReference type="ARBA" id="ARBA00022989"/>
    </source>
</evidence>
<evidence type="ECO:0000256" key="5">
    <source>
        <dbReference type="ARBA" id="ARBA00023136"/>
    </source>
</evidence>
<accession>A0AAX6MF37</accession>
<dbReference type="AlphaFoldDB" id="A0AAX6MF37"/>
<name>A0AAX6MF37_9PEZI</name>
<evidence type="ECO:0000256" key="1">
    <source>
        <dbReference type="ARBA" id="ARBA00004128"/>
    </source>
</evidence>
<feature type="transmembrane region" description="Helical" evidence="7">
    <location>
        <begin position="410"/>
        <end position="432"/>
    </location>
</feature>
<dbReference type="EMBL" id="JBANMG010000007">
    <property type="protein sequence ID" value="KAK6951318.1"/>
    <property type="molecule type" value="Genomic_DNA"/>
</dbReference>
<keyword evidence="3 7" id="KW-0812">Transmembrane</keyword>
<feature type="compositionally biased region" description="Basic and acidic residues" evidence="6">
    <location>
        <begin position="207"/>
        <end position="219"/>
    </location>
</feature>
<dbReference type="GO" id="GO:0006799">
    <property type="term" value="P:polyphosphate biosynthetic process"/>
    <property type="evidence" value="ECO:0007669"/>
    <property type="project" value="UniProtKB-ARBA"/>
</dbReference>
<feature type="transmembrane region" description="Helical" evidence="7">
    <location>
        <begin position="438"/>
        <end position="464"/>
    </location>
</feature>
<gene>
    <name evidence="9" type="ORF">Daesc_007851</name>
</gene>
<evidence type="ECO:0000313" key="9">
    <source>
        <dbReference type="EMBL" id="KAK6951318.1"/>
    </source>
</evidence>
<dbReference type="PROSITE" id="PS51382">
    <property type="entry name" value="SPX"/>
    <property type="match status" value="1"/>
</dbReference>
<comment type="caution">
    <text evidence="9">The sequence shown here is derived from an EMBL/GenBank/DDBJ whole genome shotgun (WGS) entry which is preliminary data.</text>
</comment>
<evidence type="ECO:0000313" key="10">
    <source>
        <dbReference type="Proteomes" id="UP001369815"/>
    </source>
</evidence>
<feature type="compositionally biased region" description="Polar residues" evidence="6">
    <location>
        <begin position="298"/>
        <end position="330"/>
    </location>
</feature>
<dbReference type="PANTHER" id="PTHR46140:SF1">
    <property type="entry name" value="VACUOLAR TRANSPORTER CHAPERONE COMPLEX SUBUNIT 4-RELATED"/>
    <property type="match status" value="1"/>
</dbReference>
<proteinExistence type="predicted"/>
<keyword evidence="2" id="KW-0926">Vacuole</keyword>
<dbReference type="GO" id="GO:0005774">
    <property type="term" value="C:vacuolar membrane"/>
    <property type="evidence" value="ECO:0007669"/>
    <property type="project" value="UniProtKB-SubCell"/>
</dbReference>
<keyword evidence="4 7" id="KW-1133">Transmembrane helix</keyword>
<dbReference type="InterPro" id="IPR004331">
    <property type="entry name" value="SPX_dom"/>
</dbReference>
<dbReference type="InterPro" id="IPR051572">
    <property type="entry name" value="VTC_Complex_Subunit"/>
</dbReference>
<organism evidence="9 10">
    <name type="scientific">Daldinia eschscholtzii</name>
    <dbReference type="NCBI Taxonomy" id="292717"/>
    <lineage>
        <taxon>Eukaryota</taxon>
        <taxon>Fungi</taxon>
        <taxon>Dikarya</taxon>
        <taxon>Ascomycota</taxon>
        <taxon>Pezizomycotina</taxon>
        <taxon>Sordariomycetes</taxon>
        <taxon>Xylariomycetidae</taxon>
        <taxon>Xylariales</taxon>
        <taxon>Hypoxylaceae</taxon>
        <taxon>Daldinia</taxon>
    </lineage>
</organism>
<keyword evidence="10" id="KW-1185">Reference proteome</keyword>
<protein>
    <recommendedName>
        <fullName evidence="8">SPX domain-containing protein</fullName>
    </recommendedName>
</protein>
<dbReference type="Proteomes" id="UP001369815">
    <property type="component" value="Unassembled WGS sequence"/>
</dbReference>
<evidence type="ECO:0000256" key="6">
    <source>
        <dbReference type="SAM" id="MobiDB-lite"/>
    </source>
</evidence>
<reference evidence="9 10" key="1">
    <citation type="journal article" date="2024" name="Front Chem Biol">
        <title>Unveiling the potential of Daldinia eschscholtzii MFLUCC 19-0629 through bioactivity and bioinformatics studies for enhanced sustainable agriculture production.</title>
        <authorList>
            <person name="Brooks S."/>
            <person name="Weaver J.A."/>
            <person name="Klomchit A."/>
            <person name="Alharthi S.A."/>
            <person name="Onlamun T."/>
            <person name="Nurani R."/>
            <person name="Vong T.K."/>
            <person name="Alberti F."/>
            <person name="Greco C."/>
        </authorList>
    </citation>
    <scope>NUCLEOTIDE SEQUENCE [LARGE SCALE GENOMIC DNA]</scope>
    <source>
        <strain evidence="9">MFLUCC 19-0629</strain>
    </source>
</reference>
<evidence type="ECO:0000256" key="3">
    <source>
        <dbReference type="ARBA" id="ARBA00022692"/>
    </source>
</evidence>
<feature type="compositionally biased region" description="Polar residues" evidence="6">
    <location>
        <begin position="220"/>
        <end position="241"/>
    </location>
</feature>
<evidence type="ECO:0000256" key="2">
    <source>
        <dbReference type="ARBA" id="ARBA00022554"/>
    </source>
</evidence>
<keyword evidence="5 7" id="KW-0472">Membrane</keyword>